<dbReference type="Pfam" id="PF01408">
    <property type="entry name" value="GFO_IDH_MocA"/>
    <property type="match status" value="1"/>
</dbReference>
<dbReference type="PANTHER" id="PTHR43708:SF3">
    <property type="entry name" value="OXIDOREDUCTASE"/>
    <property type="match status" value="1"/>
</dbReference>
<dbReference type="InterPro" id="IPR036291">
    <property type="entry name" value="NAD(P)-bd_dom_sf"/>
</dbReference>
<dbReference type="InterPro" id="IPR000683">
    <property type="entry name" value="Gfo/Idh/MocA-like_OxRdtase_N"/>
</dbReference>
<evidence type="ECO:0000313" key="4">
    <source>
        <dbReference type="Proteomes" id="UP000010105"/>
    </source>
</evidence>
<dbReference type="GO" id="GO:0000166">
    <property type="term" value="F:nucleotide binding"/>
    <property type="evidence" value="ECO:0007669"/>
    <property type="project" value="InterPro"/>
</dbReference>
<sequence>MEGENAMAYRQLRLGMVGGGQGAFIGAVHRIAARLDGRFELVAGALSSDPQRARESAVEAGIARSYDDWREMARAEAAREDGIDAVAIVTPNHLHAPVATAFLEAGIHVVCDKPLAISLAEGEALATLAREKNRLFALTHTYSGYPLVRHAREMIEAGELGQIRVVQVEYAQDWLAEPVETGGLNKQAGWRTDPALAGPAGCLGDIGTHAYHLAAFVTGMTPVALSAELHTFVPGRRIDDHVQAMLRYANGARGMLWASQVASGAENALRLRVYGTKAGLAFDQEEPNELWFTPLGGSAQRLTRARVSGAAAAHATRVPAGHPEGYLEAFAQLYRDAALRIEALNEGRALPAESLLLTTVEDGVAGLRFIDAVLASSAANGQWREIAP</sequence>
<dbReference type="EMBL" id="CP003863">
    <property type="protein sequence ID" value="AFT84893.1"/>
    <property type="molecule type" value="Genomic_DNA"/>
</dbReference>
<dbReference type="eggNOG" id="COG0673">
    <property type="taxonomic scope" value="Bacteria"/>
</dbReference>
<organism evidence="3 4">
    <name type="scientific">Paraburkholderia phenoliruptrix BR3459a</name>
    <dbReference type="NCBI Taxonomy" id="1229205"/>
    <lineage>
        <taxon>Bacteria</taxon>
        <taxon>Pseudomonadati</taxon>
        <taxon>Pseudomonadota</taxon>
        <taxon>Betaproteobacteria</taxon>
        <taxon>Burkholderiales</taxon>
        <taxon>Burkholderiaceae</taxon>
        <taxon>Paraburkholderia</taxon>
    </lineage>
</organism>
<dbReference type="Gene3D" id="3.30.360.10">
    <property type="entry name" value="Dihydrodipicolinate Reductase, domain 2"/>
    <property type="match status" value="1"/>
</dbReference>
<dbReference type="PANTHER" id="PTHR43708">
    <property type="entry name" value="CONSERVED EXPRESSED OXIDOREDUCTASE (EUROFUNG)"/>
    <property type="match status" value="1"/>
</dbReference>
<accession>K0DM28</accession>
<gene>
    <name evidence="3" type="ORF">BUPH_05455</name>
</gene>
<proteinExistence type="predicted"/>
<evidence type="ECO:0000259" key="2">
    <source>
        <dbReference type="Pfam" id="PF22725"/>
    </source>
</evidence>
<dbReference type="SUPFAM" id="SSF51735">
    <property type="entry name" value="NAD(P)-binding Rossmann-fold domains"/>
    <property type="match status" value="1"/>
</dbReference>
<dbReference type="KEGG" id="bpx:BUPH_05455"/>
<dbReference type="Gene3D" id="3.40.50.720">
    <property type="entry name" value="NAD(P)-binding Rossmann-like Domain"/>
    <property type="match status" value="1"/>
</dbReference>
<feature type="domain" description="GFO/IDH/MocA-like oxidoreductase" evidence="2">
    <location>
        <begin position="148"/>
        <end position="280"/>
    </location>
</feature>
<feature type="domain" description="Gfo/Idh/MocA-like oxidoreductase N-terminal" evidence="1">
    <location>
        <begin position="13"/>
        <end position="138"/>
    </location>
</feature>
<dbReference type="Pfam" id="PF22725">
    <property type="entry name" value="GFO_IDH_MocA_C3"/>
    <property type="match status" value="1"/>
</dbReference>
<evidence type="ECO:0000313" key="3">
    <source>
        <dbReference type="EMBL" id="AFT84893.1"/>
    </source>
</evidence>
<dbReference type="SUPFAM" id="SSF55347">
    <property type="entry name" value="Glyceraldehyde-3-phosphate dehydrogenase-like, C-terminal domain"/>
    <property type="match status" value="1"/>
</dbReference>
<dbReference type="Proteomes" id="UP000010105">
    <property type="component" value="Chromosome 1"/>
</dbReference>
<dbReference type="AlphaFoldDB" id="K0DM28"/>
<dbReference type="InterPro" id="IPR051317">
    <property type="entry name" value="Gfo/Idh/MocA_oxidoreduct"/>
</dbReference>
<dbReference type="PATRIC" id="fig|1229205.11.peg.868"/>
<evidence type="ECO:0000259" key="1">
    <source>
        <dbReference type="Pfam" id="PF01408"/>
    </source>
</evidence>
<reference evidence="3 4" key="1">
    <citation type="journal article" date="2012" name="J. Bacteriol.">
        <title>Complete Genome Sequence of Burkholderia phenoliruptrix BR3459a (CLA1), a Heat-Tolerant, Nitrogen-Fixing Symbiont of Mimosa flocculosa.</title>
        <authorList>
            <person name="de Oliveira Cunha C."/>
            <person name="Goda Zuleta L.F."/>
            <person name="Paula de Almeida L.G."/>
            <person name="Prioli Ciapina L."/>
            <person name="Lustrino Borges W."/>
            <person name="Pitard R.M."/>
            <person name="Baldani J.I."/>
            <person name="Straliotto R."/>
            <person name="de Faria S.M."/>
            <person name="Hungria M."/>
            <person name="Sousa Cavada B."/>
            <person name="Mercante F.M."/>
            <person name="Ribeiro de Vasconcelos A.T."/>
        </authorList>
    </citation>
    <scope>NUCLEOTIDE SEQUENCE [LARGE SCALE GENOMIC DNA]</scope>
    <source>
        <strain evidence="3 4">BR3459a</strain>
    </source>
</reference>
<protein>
    <submittedName>
        <fullName evidence="3">Oxidoreductase domain-containing protein</fullName>
    </submittedName>
</protein>
<dbReference type="InterPro" id="IPR055170">
    <property type="entry name" value="GFO_IDH_MocA-like_dom"/>
</dbReference>
<dbReference type="HOGENOM" id="CLU_023194_17_1_4"/>
<name>K0DM28_9BURK</name>
<dbReference type="STRING" id="1229205.BUPH_05455"/>